<evidence type="ECO:0000313" key="4">
    <source>
        <dbReference type="EMBL" id="SHG02692.1"/>
    </source>
</evidence>
<feature type="modified residue" description="4-aspartylphosphate" evidence="2">
    <location>
        <position position="40"/>
    </location>
</feature>
<gene>
    <name evidence="4" type="ORF">SAMN02745131_04140</name>
</gene>
<dbReference type="EMBL" id="FQUU01000032">
    <property type="protein sequence ID" value="SHG02692.1"/>
    <property type="molecule type" value="Genomic_DNA"/>
</dbReference>
<accession>A0A1M5GGR4</accession>
<dbReference type="InterPro" id="IPR050595">
    <property type="entry name" value="Bact_response_regulator"/>
</dbReference>
<dbReference type="Gene3D" id="3.40.50.2300">
    <property type="match status" value="1"/>
</dbReference>
<dbReference type="InterPro" id="IPR011006">
    <property type="entry name" value="CheY-like_superfamily"/>
</dbReference>
<reference evidence="4 5" key="1">
    <citation type="submission" date="2016-11" db="EMBL/GenBank/DDBJ databases">
        <authorList>
            <person name="Jaros S."/>
            <person name="Januszkiewicz K."/>
            <person name="Wedrychowicz H."/>
        </authorList>
    </citation>
    <scope>NUCLEOTIDE SEQUENCE [LARGE SCALE GENOMIC DNA]</scope>
    <source>
        <strain evidence="4 5">DSM 18119</strain>
    </source>
</reference>
<dbReference type="Proteomes" id="UP000184048">
    <property type="component" value="Unassembled WGS sequence"/>
</dbReference>
<name>A0A1M5GGR4_9BACT</name>
<dbReference type="STRING" id="1121884.SAMN02745131_04140"/>
<protein>
    <submittedName>
        <fullName evidence="4">Response regulator receiver domain-containing protein</fullName>
    </submittedName>
</protein>
<dbReference type="PANTHER" id="PTHR44591:SF3">
    <property type="entry name" value="RESPONSE REGULATORY DOMAIN-CONTAINING PROTEIN"/>
    <property type="match status" value="1"/>
</dbReference>
<feature type="domain" description="Response regulatory" evidence="3">
    <location>
        <begin position="1"/>
        <end position="106"/>
    </location>
</feature>
<keyword evidence="5" id="KW-1185">Reference proteome</keyword>
<dbReference type="SUPFAM" id="SSF52172">
    <property type="entry name" value="CheY-like"/>
    <property type="match status" value="1"/>
</dbReference>
<dbReference type="GO" id="GO:0000160">
    <property type="term" value="P:phosphorelay signal transduction system"/>
    <property type="evidence" value="ECO:0007669"/>
    <property type="project" value="InterPro"/>
</dbReference>
<dbReference type="Pfam" id="PF00072">
    <property type="entry name" value="Response_reg"/>
    <property type="match status" value="1"/>
</dbReference>
<dbReference type="InterPro" id="IPR001789">
    <property type="entry name" value="Sig_transdc_resp-reg_receiver"/>
</dbReference>
<sequence>MNYLLQTIFEKEYRFVPVADVFQATHQLRINKQIGALIVDVDFQPQQSWELIQHIKSSRLFKIPVIVLATENNDSVKQKSYEFELDEIFFKPFNPVDLIAAIKNLTSETMLSNV</sequence>
<proteinExistence type="predicted"/>
<evidence type="ECO:0000313" key="5">
    <source>
        <dbReference type="Proteomes" id="UP000184048"/>
    </source>
</evidence>
<dbReference type="PANTHER" id="PTHR44591">
    <property type="entry name" value="STRESS RESPONSE REGULATOR PROTEIN 1"/>
    <property type="match status" value="1"/>
</dbReference>
<evidence type="ECO:0000256" key="2">
    <source>
        <dbReference type="PROSITE-ProRule" id="PRU00169"/>
    </source>
</evidence>
<evidence type="ECO:0000259" key="3">
    <source>
        <dbReference type="PROSITE" id="PS50110"/>
    </source>
</evidence>
<evidence type="ECO:0000256" key="1">
    <source>
        <dbReference type="ARBA" id="ARBA00022553"/>
    </source>
</evidence>
<keyword evidence="1 2" id="KW-0597">Phosphoprotein</keyword>
<organism evidence="4 5">
    <name type="scientific">Flavisolibacter ginsengisoli DSM 18119</name>
    <dbReference type="NCBI Taxonomy" id="1121884"/>
    <lineage>
        <taxon>Bacteria</taxon>
        <taxon>Pseudomonadati</taxon>
        <taxon>Bacteroidota</taxon>
        <taxon>Chitinophagia</taxon>
        <taxon>Chitinophagales</taxon>
        <taxon>Chitinophagaceae</taxon>
        <taxon>Flavisolibacter</taxon>
    </lineage>
</organism>
<dbReference type="PROSITE" id="PS50110">
    <property type="entry name" value="RESPONSE_REGULATORY"/>
    <property type="match status" value="1"/>
</dbReference>
<dbReference type="AlphaFoldDB" id="A0A1M5GGR4"/>